<dbReference type="KEGG" id="som:SOMG_00209"/>
<dbReference type="SUPFAM" id="SSF55144">
    <property type="entry name" value="LigT-like"/>
    <property type="match status" value="1"/>
</dbReference>
<accession>A0AAF0AS12</accession>
<reference evidence="1 2" key="1">
    <citation type="journal article" date="2023" name="G3 (Bethesda)">
        <title>A high-quality reference genome for the fission yeast Schizosaccharomyces osmophilus.</title>
        <authorList>
            <person name="Jia G.S."/>
            <person name="Zhang W.C."/>
            <person name="Liang Y."/>
            <person name="Liu X.H."/>
            <person name="Rhind N."/>
            <person name="Pidoux A."/>
            <person name="Brysch-Herzberg M."/>
            <person name="Du L.L."/>
        </authorList>
    </citation>
    <scope>NUCLEOTIDE SEQUENCE [LARGE SCALE GENOMIC DNA]</scope>
    <source>
        <strain evidence="1 2">CBS 15793</strain>
    </source>
</reference>
<gene>
    <name evidence="1" type="ORF">SOMG_00209</name>
</gene>
<dbReference type="GO" id="GO:0009187">
    <property type="term" value="P:cyclic nucleotide metabolic process"/>
    <property type="evidence" value="ECO:0007669"/>
    <property type="project" value="TreeGrafter"/>
</dbReference>
<dbReference type="Proteomes" id="UP001212411">
    <property type="component" value="Chromosome 1"/>
</dbReference>
<dbReference type="PANTHER" id="PTHR28141:SF1">
    <property type="entry name" value="2',3'-CYCLIC-NUCLEOTIDE 3'-PHOSPHODIESTERASE"/>
    <property type="match status" value="1"/>
</dbReference>
<dbReference type="InterPro" id="IPR012386">
    <property type="entry name" value="Cyclic-nucl_3Pdiesterase"/>
</dbReference>
<dbReference type="Gene3D" id="3.90.1140.10">
    <property type="entry name" value="Cyclic phosphodiesterase"/>
    <property type="match status" value="1"/>
</dbReference>
<dbReference type="Pfam" id="PF07823">
    <property type="entry name" value="CPDase"/>
    <property type="match status" value="1"/>
</dbReference>
<name>A0AAF0AS12_9SCHI</name>
<dbReference type="GeneID" id="80873694"/>
<keyword evidence="2" id="KW-1185">Reference proteome</keyword>
<evidence type="ECO:0000313" key="2">
    <source>
        <dbReference type="Proteomes" id="UP001212411"/>
    </source>
</evidence>
<dbReference type="EMBL" id="CP115611">
    <property type="protein sequence ID" value="WBW70771.1"/>
    <property type="molecule type" value="Genomic_DNA"/>
</dbReference>
<sequence>MQSGREFPSGMEDRTDSPGAVASPDEYVYCIWVVPAYSSDIELRYRRFTDWALSHEEDFEKMRLPTAPHVTLARGIHLKADQSFTSVLRHIASKKASPMDIKFGNVALGNTYFDRVYIQIARTPALDELQQAAYELVNEDHSTESVEPYMPLVYANSVKGYWGTSDPFSTLSCISDVKWENPSFLELVQVNLKTHQGTICDRLQLS</sequence>
<dbReference type="AlphaFoldDB" id="A0AAF0AS12"/>
<organism evidence="1 2">
    <name type="scientific">Schizosaccharomyces osmophilus</name>
    <dbReference type="NCBI Taxonomy" id="2545709"/>
    <lineage>
        <taxon>Eukaryota</taxon>
        <taxon>Fungi</taxon>
        <taxon>Dikarya</taxon>
        <taxon>Ascomycota</taxon>
        <taxon>Taphrinomycotina</taxon>
        <taxon>Schizosaccharomycetes</taxon>
        <taxon>Schizosaccharomycetales</taxon>
        <taxon>Schizosaccharomycetaceae</taxon>
        <taxon>Schizosaccharomyces</taxon>
    </lineage>
</organism>
<evidence type="ECO:0000313" key="1">
    <source>
        <dbReference type="EMBL" id="WBW70771.1"/>
    </source>
</evidence>
<dbReference type="PANTHER" id="PTHR28141">
    <property type="entry name" value="2',3'-CYCLIC-NUCLEOTIDE 3'-PHOSPHODIESTERASE"/>
    <property type="match status" value="1"/>
</dbReference>
<protein>
    <submittedName>
        <fullName evidence="1">2',3'-cyclic-nucleotide 3'-phosphodiesterase</fullName>
    </submittedName>
</protein>
<dbReference type="InterPro" id="IPR009097">
    <property type="entry name" value="Cyclic_Pdiesterase"/>
</dbReference>
<dbReference type="GO" id="GO:0004113">
    <property type="term" value="F:2',3'-cyclic-nucleotide 3'-phosphodiesterase activity"/>
    <property type="evidence" value="ECO:0007669"/>
    <property type="project" value="TreeGrafter"/>
</dbReference>
<proteinExistence type="predicted"/>
<dbReference type="RefSeq" id="XP_056035014.1">
    <property type="nucleotide sequence ID" value="XM_056179005.1"/>
</dbReference>